<reference evidence="2" key="1">
    <citation type="journal article" date="2005" name="BMC Biol.">
        <title>The sequence of rice chromosomes 11 and 12, rich in disease resistance genes and recent gene duplications.</title>
        <authorList>
            <consortium name="The rice chromosomes 11 and 12 sequencing consortia"/>
        </authorList>
    </citation>
    <scope>NUCLEOTIDE SEQUENCE [LARGE SCALE GENOMIC DNA]</scope>
</reference>
<name>Q2QXB5_ORYSJ</name>
<gene>
    <name evidence="2" type="ordered locus">LOC_Os12g06600</name>
</gene>
<evidence type="ECO:0000256" key="1">
    <source>
        <dbReference type="SAM" id="MobiDB-lite"/>
    </source>
</evidence>
<feature type="compositionally biased region" description="Low complexity" evidence="1">
    <location>
        <begin position="103"/>
        <end position="119"/>
    </location>
</feature>
<accession>Q2QXB5</accession>
<feature type="region of interest" description="Disordered" evidence="1">
    <location>
        <begin position="103"/>
        <end position="129"/>
    </location>
</feature>
<reference evidence="2" key="2">
    <citation type="submission" date="2005-04" db="EMBL/GenBank/DDBJ databases">
        <authorList>
            <person name="Buell C.R."/>
            <person name="Wing R.A."/>
            <person name="McCombie W.A."/>
            <person name="Ouyang S."/>
        </authorList>
    </citation>
    <scope>NUCLEOTIDE SEQUENCE</scope>
</reference>
<sequence length="304" mass="32202">MAHAAKTSTQASCTAASTGFHASPASPGWCGGAPWPRALGRGRPARKRLWWGSWGAELDAAQKCGPAAESTMASILNPRRSATIVVEVASRCRRRLHRRHPLSSSLRLPLSSSGSGSVRPPLPPSPPDSGGAALILAASAVSAYASLGCGCRLAVVVAIRRRHHRHPLRLPSSFPFATVEEEEGRENPGEESTRCRSNDTINFIRIAGTGFSTTGKSIRSSRSHSASTVAVSGVVSSASIVDLVKMVCLQDFQETAPPPSVNTYPLVVFISSAPDIQFESLYPSSTFGYPVVDAKHTHWPGRSA</sequence>
<proteinExistence type="predicted"/>
<reference evidence="2" key="3">
    <citation type="submission" date="2006-01" db="EMBL/GenBank/DDBJ databases">
        <authorList>
            <person name="Buell R."/>
        </authorList>
    </citation>
    <scope>NUCLEOTIDE SEQUENCE</scope>
</reference>
<evidence type="ECO:0000313" key="2">
    <source>
        <dbReference type="EMBL" id="ABA95861.1"/>
    </source>
</evidence>
<organism evidence="2">
    <name type="scientific">Oryza sativa subsp. japonica</name>
    <name type="common">Rice</name>
    <dbReference type="NCBI Taxonomy" id="39947"/>
    <lineage>
        <taxon>Eukaryota</taxon>
        <taxon>Viridiplantae</taxon>
        <taxon>Streptophyta</taxon>
        <taxon>Embryophyta</taxon>
        <taxon>Tracheophyta</taxon>
        <taxon>Spermatophyta</taxon>
        <taxon>Magnoliopsida</taxon>
        <taxon>Liliopsida</taxon>
        <taxon>Poales</taxon>
        <taxon>Poaceae</taxon>
        <taxon>BOP clade</taxon>
        <taxon>Oryzoideae</taxon>
        <taxon>Oryzeae</taxon>
        <taxon>Oryzinae</taxon>
        <taxon>Oryza</taxon>
        <taxon>Oryza sativa</taxon>
    </lineage>
</organism>
<dbReference type="AlphaFoldDB" id="Q2QXB5"/>
<dbReference type="EMBL" id="DP000011">
    <property type="protein sequence ID" value="ABA95861.1"/>
    <property type="molecule type" value="Genomic_DNA"/>
</dbReference>
<protein>
    <submittedName>
        <fullName evidence="2">Retrotransposon protein, putative, Ty1-copia subclass</fullName>
    </submittedName>
</protein>